<evidence type="ECO:0000256" key="3">
    <source>
        <dbReference type="RuleBase" id="RU003616"/>
    </source>
</evidence>
<evidence type="ECO:0000313" key="6">
    <source>
        <dbReference type="EMBL" id="KAF0852241.1"/>
    </source>
</evidence>
<dbReference type="InterPro" id="IPR031107">
    <property type="entry name" value="Small_HSP"/>
</dbReference>
<dbReference type="Pfam" id="PF00011">
    <property type="entry name" value="HSP20"/>
    <property type="match status" value="1"/>
</dbReference>
<accession>A0A8K0F0H1</accession>
<name>A0A8K0F0H1_ANDGO</name>
<keyword evidence="1" id="KW-0346">Stress response</keyword>
<protein>
    <submittedName>
        <fullName evidence="6">Mitochondrial Hsp20 family protein</fullName>
    </submittedName>
</protein>
<dbReference type="Proteomes" id="UP000799049">
    <property type="component" value="Unassembled WGS sequence"/>
</dbReference>
<dbReference type="EMBL" id="VRVR01000050">
    <property type="protein sequence ID" value="KAF0852241.1"/>
    <property type="molecule type" value="Genomic_DNA"/>
</dbReference>
<dbReference type="PANTHER" id="PTHR11527">
    <property type="entry name" value="HEAT-SHOCK PROTEIN 20 FAMILY MEMBER"/>
    <property type="match status" value="1"/>
</dbReference>
<dbReference type="CDD" id="cd06464">
    <property type="entry name" value="ACD_sHsps-like"/>
    <property type="match status" value="1"/>
</dbReference>
<evidence type="ECO:0000256" key="4">
    <source>
        <dbReference type="SAM" id="MobiDB-lite"/>
    </source>
</evidence>
<comment type="similarity">
    <text evidence="2 3">Belongs to the small heat shock protein (HSP20) family.</text>
</comment>
<dbReference type="InterPro" id="IPR002068">
    <property type="entry name" value="A-crystallin/Hsp20_dom"/>
</dbReference>
<dbReference type="SUPFAM" id="SSF49764">
    <property type="entry name" value="HSP20-like chaperones"/>
    <property type="match status" value="1"/>
</dbReference>
<feature type="compositionally biased region" description="Basic and acidic residues" evidence="4">
    <location>
        <begin position="121"/>
        <end position="147"/>
    </location>
</feature>
<keyword evidence="7" id="KW-1185">Reference proteome</keyword>
<dbReference type="InterPro" id="IPR008978">
    <property type="entry name" value="HSP20-like_chaperone"/>
</dbReference>
<sequence length="192" mass="20983">MLFRPNLFQMRARAAPTAVDLFRNSGSLFPMTNGGGGRNLFDSIFSDALSPFSSSFSRLMPSLNMTIPVDVVETDKALTVVADLPGTSKENISVSVDDRNVLSITAKIEQQLESTEPRNGSSKDAKDAKDGKERSSGHVWHVRERVEGQLSRQVALPQSADPDKIHAEFKNGVVRITIEKRASASQKSIPVQ</sequence>
<reference evidence="6" key="1">
    <citation type="submission" date="2019-09" db="EMBL/GenBank/DDBJ databases">
        <title>The Mitochondrial Proteome of the Jakobid, Andalucia godoyi, a Protist With the Most Gene-Rich and Bacteria-Like Mitochondrial Genome.</title>
        <authorList>
            <person name="Gray M.W."/>
            <person name="Burger G."/>
            <person name="Derelle R."/>
            <person name="Klimes V."/>
            <person name="Leger M."/>
            <person name="Sarrasin M."/>
            <person name="Vlcek C."/>
            <person name="Roger A.J."/>
            <person name="Elias M."/>
            <person name="Lang B.F."/>
        </authorList>
    </citation>
    <scope>NUCLEOTIDE SEQUENCE</scope>
    <source>
        <strain evidence="6">And28</strain>
    </source>
</reference>
<dbReference type="OrthoDB" id="1431247at2759"/>
<dbReference type="AlphaFoldDB" id="A0A8K0F0H1"/>
<comment type="caution">
    <text evidence="6">The sequence shown here is derived from an EMBL/GenBank/DDBJ whole genome shotgun (WGS) entry which is preliminary data.</text>
</comment>
<feature type="domain" description="SHSP" evidence="5">
    <location>
        <begin position="60"/>
        <end position="192"/>
    </location>
</feature>
<feature type="region of interest" description="Disordered" evidence="4">
    <location>
        <begin position="111"/>
        <end position="167"/>
    </location>
</feature>
<organism evidence="6 7">
    <name type="scientific">Andalucia godoyi</name>
    <name type="common">Flagellate</name>
    <dbReference type="NCBI Taxonomy" id="505711"/>
    <lineage>
        <taxon>Eukaryota</taxon>
        <taxon>Discoba</taxon>
        <taxon>Jakobida</taxon>
        <taxon>Andalucina</taxon>
        <taxon>Andaluciidae</taxon>
        <taxon>Andalucia</taxon>
    </lineage>
</organism>
<evidence type="ECO:0000259" key="5">
    <source>
        <dbReference type="PROSITE" id="PS01031"/>
    </source>
</evidence>
<evidence type="ECO:0000256" key="2">
    <source>
        <dbReference type="PROSITE-ProRule" id="PRU00285"/>
    </source>
</evidence>
<dbReference type="Gene3D" id="2.60.40.790">
    <property type="match status" value="1"/>
</dbReference>
<evidence type="ECO:0000256" key="1">
    <source>
        <dbReference type="ARBA" id="ARBA00023016"/>
    </source>
</evidence>
<evidence type="ECO:0000313" key="7">
    <source>
        <dbReference type="Proteomes" id="UP000799049"/>
    </source>
</evidence>
<gene>
    <name evidence="6" type="ORF">ANDGO_07908</name>
</gene>
<dbReference type="PROSITE" id="PS01031">
    <property type="entry name" value="SHSP"/>
    <property type="match status" value="1"/>
</dbReference>
<proteinExistence type="inferred from homology"/>